<dbReference type="InterPro" id="IPR000515">
    <property type="entry name" value="MetI-like"/>
</dbReference>
<keyword evidence="2 8" id="KW-0813">Transport</keyword>
<comment type="caution">
    <text evidence="10">The sequence shown here is derived from an EMBL/GenBank/DDBJ whole genome shotgun (WGS) entry which is preliminary data.</text>
</comment>
<evidence type="ECO:0000256" key="4">
    <source>
        <dbReference type="ARBA" id="ARBA00022692"/>
    </source>
</evidence>
<dbReference type="PANTHER" id="PTHR30614:SF0">
    <property type="entry name" value="L-CYSTINE TRANSPORT SYSTEM PERMEASE PROTEIN TCYL"/>
    <property type="match status" value="1"/>
</dbReference>
<evidence type="ECO:0000256" key="8">
    <source>
        <dbReference type="RuleBase" id="RU363032"/>
    </source>
</evidence>
<feature type="transmembrane region" description="Helical" evidence="8">
    <location>
        <begin position="12"/>
        <end position="39"/>
    </location>
</feature>
<gene>
    <name evidence="10" type="ORF">ACFSJ0_37430</name>
</gene>
<evidence type="ECO:0000256" key="1">
    <source>
        <dbReference type="ARBA" id="ARBA00004651"/>
    </source>
</evidence>
<evidence type="ECO:0000256" key="7">
    <source>
        <dbReference type="ARBA" id="ARBA00023136"/>
    </source>
</evidence>
<comment type="similarity">
    <text evidence="8">Belongs to the binding-protein-dependent transport system permease family.</text>
</comment>
<dbReference type="Proteomes" id="UP001597097">
    <property type="component" value="Unassembled WGS sequence"/>
</dbReference>
<keyword evidence="4 8" id="KW-0812">Transmembrane</keyword>
<keyword evidence="7 8" id="KW-0472">Membrane</keyword>
<accession>A0ABW4GJM3</accession>
<keyword evidence="5" id="KW-0029">Amino-acid transport</keyword>
<dbReference type="EMBL" id="JBHUCM010000033">
    <property type="protein sequence ID" value="MFD1542785.1"/>
    <property type="molecule type" value="Genomic_DNA"/>
</dbReference>
<evidence type="ECO:0000256" key="3">
    <source>
        <dbReference type="ARBA" id="ARBA00022475"/>
    </source>
</evidence>
<dbReference type="RefSeq" id="WP_219536467.1">
    <property type="nucleotide sequence ID" value="NZ_JAHKRM010000030.1"/>
</dbReference>
<dbReference type="CDD" id="cd06261">
    <property type="entry name" value="TM_PBP2"/>
    <property type="match status" value="1"/>
</dbReference>
<organism evidence="10 11">
    <name type="scientific">Nonomuraea guangzhouensis</name>
    <dbReference type="NCBI Taxonomy" id="1291555"/>
    <lineage>
        <taxon>Bacteria</taxon>
        <taxon>Bacillati</taxon>
        <taxon>Actinomycetota</taxon>
        <taxon>Actinomycetes</taxon>
        <taxon>Streptosporangiales</taxon>
        <taxon>Streptosporangiaceae</taxon>
        <taxon>Nonomuraea</taxon>
    </lineage>
</organism>
<evidence type="ECO:0000256" key="2">
    <source>
        <dbReference type="ARBA" id="ARBA00022448"/>
    </source>
</evidence>
<sequence>MDLLVDSFPDLLTGMVITLLLGVISFILGSVLGAAIMLAKISGNRVLSAVATAYVSVFRGTPLLIQIMIIYFGLPQIGLEIPPIPSAIIAFTLFTAAYLSENFRAGVLGVDKGQWEAAASMAMPYWKTLRRVIFPQAIRIALPPVGSRFIALMKDTSLASAVTVVELTRVAEGIGTSTFRYMDALLIVGLMYWLINTLLQVGQQALERRMRKAYAT</sequence>
<keyword evidence="11" id="KW-1185">Reference proteome</keyword>
<evidence type="ECO:0000256" key="5">
    <source>
        <dbReference type="ARBA" id="ARBA00022970"/>
    </source>
</evidence>
<keyword evidence="3" id="KW-1003">Cell membrane</keyword>
<dbReference type="InterPro" id="IPR043429">
    <property type="entry name" value="ArtM/GltK/GlnP/TcyL/YhdX-like"/>
</dbReference>
<dbReference type="PROSITE" id="PS50928">
    <property type="entry name" value="ABC_TM1"/>
    <property type="match status" value="1"/>
</dbReference>
<evidence type="ECO:0000313" key="10">
    <source>
        <dbReference type="EMBL" id="MFD1542785.1"/>
    </source>
</evidence>
<feature type="transmembrane region" description="Helical" evidence="8">
    <location>
        <begin position="51"/>
        <end position="74"/>
    </location>
</feature>
<reference evidence="11" key="1">
    <citation type="journal article" date="2019" name="Int. J. Syst. Evol. Microbiol.">
        <title>The Global Catalogue of Microorganisms (GCM) 10K type strain sequencing project: providing services to taxonomists for standard genome sequencing and annotation.</title>
        <authorList>
            <consortium name="The Broad Institute Genomics Platform"/>
            <consortium name="The Broad Institute Genome Sequencing Center for Infectious Disease"/>
            <person name="Wu L."/>
            <person name="Ma J."/>
        </authorList>
    </citation>
    <scope>NUCLEOTIDE SEQUENCE [LARGE SCALE GENOMIC DNA]</scope>
    <source>
        <strain evidence="11">CGMCC 1.15399</strain>
    </source>
</reference>
<comment type="subcellular location">
    <subcellularLocation>
        <location evidence="1 8">Cell membrane</location>
        <topology evidence="1 8">Multi-pass membrane protein</topology>
    </subcellularLocation>
</comment>
<evidence type="ECO:0000256" key="6">
    <source>
        <dbReference type="ARBA" id="ARBA00022989"/>
    </source>
</evidence>
<protein>
    <submittedName>
        <fullName evidence="10">Amino acid ABC transporter permease</fullName>
    </submittedName>
</protein>
<evidence type="ECO:0000259" key="9">
    <source>
        <dbReference type="PROSITE" id="PS50928"/>
    </source>
</evidence>
<feature type="domain" description="ABC transmembrane type-1" evidence="9">
    <location>
        <begin position="15"/>
        <end position="200"/>
    </location>
</feature>
<evidence type="ECO:0000313" key="11">
    <source>
        <dbReference type="Proteomes" id="UP001597097"/>
    </source>
</evidence>
<keyword evidence="6 8" id="KW-1133">Transmembrane helix</keyword>
<dbReference type="PANTHER" id="PTHR30614">
    <property type="entry name" value="MEMBRANE COMPONENT OF AMINO ACID ABC TRANSPORTER"/>
    <property type="match status" value="1"/>
</dbReference>
<dbReference type="NCBIfam" id="TIGR01726">
    <property type="entry name" value="HEQRo_perm_3TM"/>
    <property type="match status" value="1"/>
</dbReference>
<name>A0ABW4GJM3_9ACTN</name>
<dbReference type="InterPro" id="IPR010065">
    <property type="entry name" value="AA_ABC_transptr_permease_3TM"/>
</dbReference>
<dbReference type="Pfam" id="PF00528">
    <property type="entry name" value="BPD_transp_1"/>
    <property type="match status" value="1"/>
</dbReference>
<feature type="transmembrane region" description="Helical" evidence="8">
    <location>
        <begin position="184"/>
        <end position="202"/>
    </location>
</feature>
<proteinExistence type="inferred from homology"/>